<comment type="caution">
    <text evidence="2">The sequence shown here is derived from an EMBL/GenBank/DDBJ whole genome shotgun (WGS) entry which is preliminary data.</text>
</comment>
<proteinExistence type="predicted"/>
<keyword evidence="3" id="KW-1185">Reference proteome</keyword>
<sequence length="101" mass="11378">MQSCDCDYEYGYDSEYGNAPRKTVPVPAPVPDTHVPLDFRVVETESSDPGSHSDAGDRCHNCDCNCDYASPAQSTNRYNSRNKDASRRNLFYIVVVNRPLR</sequence>
<reference evidence="2 3" key="1">
    <citation type="submission" date="2019-03" db="EMBL/GenBank/DDBJ databases">
        <title>The genome sequence of a newly discovered highly antifungal drug resistant Aspergillus species, Aspergillus tanneri NIH 1004.</title>
        <authorList>
            <person name="Mounaud S."/>
            <person name="Singh I."/>
            <person name="Joardar V."/>
            <person name="Pakala S."/>
            <person name="Pakala S."/>
            <person name="Venepally P."/>
            <person name="Hoover J."/>
            <person name="Nierman W."/>
            <person name="Chung J."/>
            <person name="Losada L."/>
        </authorList>
    </citation>
    <scope>NUCLEOTIDE SEQUENCE [LARGE SCALE GENOMIC DNA]</scope>
    <source>
        <strain evidence="2 3">NIH1004</strain>
    </source>
</reference>
<gene>
    <name evidence="2" type="ORF">EYZ11_006853</name>
</gene>
<evidence type="ECO:0000313" key="3">
    <source>
        <dbReference type="Proteomes" id="UP000308092"/>
    </source>
</evidence>
<feature type="region of interest" description="Disordered" evidence="1">
    <location>
        <begin position="13"/>
        <end position="32"/>
    </location>
</feature>
<evidence type="ECO:0000313" key="2">
    <source>
        <dbReference type="EMBL" id="THC93677.1"/>
    </source>
</evidence>
<dbReference type="VEuPathDB" id="FungiDB:EYZ11_006853"/>
<name>A0A4S3JGQ1_9EURO</name>
<dbReference type="EMBL" id="SOSA01000251">
    <property type="protein sequence ID" value="THC93677.1"/>
    <property type="molecule type" value="Genomic_DNA"/>
</dbReference>
<organism evidence="2 3">
    <name type="scientific">Aspergillus tanneri</name>
    <dbReference type="NCBI Taxonomy" id="1220188"/>
    <lineage>
        <taxon>Eukaryota</taxon>
        <taxon>Fungi</taxon>
        <taxon>Dikarya</taxon>
        <taxon>Ascomycota</taxon>
        <taxon>Pezizomycotina</taxon>
        <taxon>Eurotiomycetes</taxon>
        <taxon>Eurotiomycetidae</taxon>
        <taxon>Eurotiales</taxon>
        <taxon>Aspergillaceae</taxon>
        <taxon>Aspergillus</taxon>
        <taxon>Aspergillus subgen. Circumdati</taxon>
    </lineage>
</organism>
<evidence type="ECO:0000256" key="1">
    <source>
        <dbReference type="SAM" id="MobiDB-lite"/>
    </source>
</evidence>
<dbReference type="Proteomes" id="UP000308092">
    <property type="component" value="Unassembled WGS sequence"/>
</dbReference>
<accession>A0A4S3JGQ1</accession>
<protein>
    <submittedName>
        <fullName evidence="2">Uncharacterized protein</fullName>
    </submittedName>
</protein>
<dbReference type="AlphaFoldDB" id="A0A4S3JGQ1"/>